<comment type="caution">
    <text evidence="2">The sequence shown here is derived from an EMBL/GenBank/DDBJ whole genome shotgun (WGS) entry which is preliminary data.</text>
</comment>
<dbReference type="InterPro" id="IPR003491">
    <property type="entry name" value="REP-like_C"/>
</dbReference>
<gene>
    <name evidence="2" type="ORF">PZS58_05420</name>
</gene>
<dbReference type="GO" id="GO:0003743">
    <property type="term" value="F:translation initiation factor activity"/>
    <property type="evidence" value="ECO:0007669"/>
    <property type="project" value="UniProtKB-KW"/>
</dbReference>
<reference evidence="2 3" key="1">
    <citation type="submission" date="2023-03" db="EMBL/GenBank/DDBJ databases">
        <title>WGS of NDM-producing Providencia thailandensis from Ukrainian patients.</title>
        <authorList>
            <person name="Zabicka D."/>
            <person name="Izdebski R."/>
            <person name="Urbanowicz P."/>
            <person name="Biedrzycka M."/>
            <person name="Guzek A."/>
            <person name="Gniadkowski M."/>
        </authorList>
    </citation>
    <scope>NUCLEOTIDE SEQUENCE [LARGE SCALE GENOMIC DNA]</scope>
    <source>
        <strain evidence="2 3">8015-22</strain>
    </source>
</reference>
<name>A0AAJ1N2N0_PROST</name>
<sequence length="399" mass="45836">MSKAQKSLVEFDAPFNRNSISASIPSVPYERPVIIDWFAFSAPFSVMKDVDKFQEKGFRWEKFKTLPSYRNYKKSNVYRVPDSYEQFPSVENDVMSEEQIEQYLNDVFNCYFSRLRTWLSSVFGLYMGAPLGYGGHYYSDSASLYSDEGGCERYGVVFWGGNNDSFFVQINGHGCAHVFNGTTPQKIHKWLSFLDITDINRIDLATDDYDGIFTVDAAKKAFEDDAFYGGRGPKPNRKVEFEDDGNGNRSIDVLRVGSRQSRVFWRVYDKALEQKISGIWYRSEVELKKVSIDILLDITGTYVGLCDYAAQINPSEPKPIPKLLGRKATDSIEAKVRWLRKQASKNIAKVFHFFNGDINTVLSMIIREEHISDMNIKFDIPPIYQTLLNEKLKTNQCPF</sequence>
<dbReference type="Pfam" id="PF02486">
    <property type="entry name" value="Rep_trans"/>
    <property type="match status" value="1"/>
</dbReference>
<feature type="domain" description="Replication initiation protein-like C-terminal" evidence="1">
    <location>
        <begin position="198"/>
        <end position="366"/>
    </location>
</feature>
<protein>
    <submittedName>
        <fullName evidence="2">Replication initiation factor domain-containing protein</fullName>
    </submittedName>
</protein>
<evidence type="ECO:0000313" key="2">
    <source>
        <dbReference type="EMBL" id="MDE8768970.1"/>
    </source>
</evidence>
<keyword evidence="2" id="KW-0648">Protein biosynthesis</keyword>
<evidence type="ECO:0000259" key="1">
    <source>
        <dbReference type="Pfam" id="PF02486"/>
    </source>
</evidence>
<dbReference type="RefSeq" id="WP_227698397.1">
    <property type="nucleotide sequence ID" value="NZ_CP181870.1"/>
</dbReference>
<dbReference type="AlphaFoldDB" id="A0AAJ1N2N0"/>
<keyword evidence="2" id="KW-0396">Initiation factor</keyword>
<accession>A0AAJ1N2N0</accession>
<dbReference type="EMBL" id="JAREJI010000002">
    <property type="protein sequence ID" value="MDE8768970.1"/>
    <property type="molecule type" value="Genomic_DNA"/>
</dbReference>
<proteinExistence type="predicted"/>
<dbReference type="Proteomes" id="UP001163056">
    <property type="component" value="Unassembled WGS sequence"/>
</dbReference>
<organism evidence="2 3">
    <name type="scientific">Providencia stuartii</name>
    <dbReference type="NCBI Taxonomy" id="588"/>
    <lineage>
        <taxon>Bacteria</taxon>
        <taxon>Pseudomonadati</taxon>
        <taxon>Pseudomonadota</taxon>
        <taxon>Gammaproteobacteria</taxon>
        <taxon>Enterobacterales</taxon>
        <taxon>Morganellaceae</taxon>
        <taxon>Providencia</taxon>
    </lineage>
</organism>
<evidence type="ECO:0000313" key="3">
    <source>
        <dbReference type="Proteomes" id="UP001163056"/>
    </source>
</evidence>